<keyword evidence="2" id="KW-1185">Reference proteome</keyword>
<dbReference type="OrthoDB" id="4327074at2759"/>
<name>A0A4C1VUE7_EUMVA</name>
<gene>
    <name evidence="1" type="ORF">EVAR_33786_1</name>
</gene>
<evidence type="ECO:0000313" key="1">
    <source>
        <dbReference type="EMBL" id="GBP41982.1"/>
    </source>
</evidence>
<dbReference type="AlphaFoldDB" id="A0A4C1VUE7"/>
<dbReference type="EMBL" id="BGZK01000409">
    <property type="protein sequence ID" value="GBP41982.1"/>
    <property type="molecule type" value="Genomic_DNA"/>
</dbReference>
<comment type="caution">
    <text evidence="1">The sequence shown here is derived from an EMBL/GenBank/DDBJ whole genome shotgun (WGS) entry which is preliminary data.</text>
</comment>
<accession>A0A4C1VUE7</accession>
<proteinExistence type="predicted"/>
<evidence type="ECO:0000313" key="2">
    <source>
        <dbReference type="Proteomes" id="UP000299102"/>
    </source>
</evidence>
<sequence>MDLDEGRVDWVRLKQNKYLANGYEDREIPRVHVRKTSRGQSDLSKYKDAYAEVRAGDSKSGGISMELMFSPEIFTKATCIESLYSESRSGEKWIQCISCKQWANENCTEGGLS</sequence>
<protein>
    <submittedName>
        <fullName evidence="1">Uncharacterized protein</fullName>
    </submittedName>
</protein>
<dbReference type="Proteomes" id="UP000299102">
    <property type="component" value="Unassembled WGS sequence"/>
</dbReference>
<reference evidence="1 2" key="1">
    <citation type="journal article" date="2019" name="Commun. Biol.">
        <title>The bagworm genome reveals a unique fibroin gene that provides high tensile strength.</title>
        <authorList>
            <person name="Kono N."/>
            <person name="Nakamura H."/>
            <person name="Ohtoshi R."/>
            <person name="Tomita M."/>
            <person name="Numata K."/>
            <person name="Arakawa K."/>
        </authorList>
    </citation>
    <scope>NUCLEOTIDE SEQUENCE [LARGE SCALE GENOMIC DNA]</scope>
</reference>
<organism evidence="1 2">
    <name type="scientific">Eumeta variegata</name>
    <name type="common">Bagworm moth</name>
    <name type="synonym">Eumeta japonica</name>
    <dbReference type="NCBI Taxonomy" id="151549"/>
    <lineage>
        <taxon>Eukaryota</taxon>
        <taxon>Metazoa</taxon>
        <taxon>Ecdysozoa</taxon>
        <taxon>Arthropoda</taxon>
        <taxon>Hexapoda</taxon>
        <taxon>Insecta</taxon>
        <taxon>Pterygota</taxon>
        <taxon>Neoptera</taxon>
        <taxon>Endopterygota</taxon>
        <taxon>Lepidoptera</taxon>
        <taxon>Glossata</taxon>
        <taxon>Ditrysia</taxon>
        <taxon>Tineoidea</taxon>
        <taxon>Psychidae</taxon>
        <taxon>Oiketicinae</taxon>
        <taxon>Eumeta</taxon>
    </lineage>
</organism>